<dbReference type="Proteomes" id="UP001255185">
    <property type="component" value="Unassembled WGS sequence"/>
</dbReference>
<feature type="transmembrane region" description="Helical" evidence="1">
    <location>
        <begin position="183"/>
        <end position="205"/>
    </location>
</feature>
<dbReference type="RefSeq" id="WP_310023630.1">
    <property type="nucleotide sequence ID" value="NZ_JAVDVI010000001.1"/>
</dbReference>
<proteinExistence type="predicted"/>
<dbReference type="EMBL" id="JAVDVI010000001">
    <property type="protein sequence ID" value="MDR6966172.1"/>
    <property type="molecule type" value="Genomic_DNA"/>
</dbReference>
<keyword evidence="1" id="KW-0812">Transmembrane</keyword>
<comment type="caution">
    <text evidence="2">The sequence shown here is derived from an EMBL/GenBank/DDBJ whole genome shotgun (WGS) entry which is preliminary data.</text>
</comment>
<feature type="transmembrane region" description="Helical" evidence="1">
    <location>
        <begin position="58"/>
        <end position="83"/>
    </location>
</feature>
<protein>
    <submittedName>
        <fullName evidence="2">Hydrophobic protein (TIGR00271 family)</fullName>
    </submittedName>
</protein>
<feature type="transmembrane region" description="Helical" evidence="1">
    <location>
        <begin position="31"/>
        <end position="52"/>
    </location>
</feature>
<evidence type="ECO:0000313" key="3">
    <source>
        <dbReference type="Proteomes" id="UP001255185"/>
    </source>
</evidence>
<keyword evidence="3" id="KW-1185">Reference proteome</keyword>
<accession>A0ABU1TL74</accession>
<name>A0ABU1TL74_9FLAO</name>
<feature type="transmembrane region" description="Helical" evidence="1">
    <location>
        <begin position="129"/>
        <end position="148"/>
    </location>
</feature>
<dbReference type="PANTHER" id="PTHR20992">
    <property type="entry name" value="AT15442P-RELATED"/>
    <property type="match status" value="1"/>
</dbReference>
<keyword evidence="1" id="KW-1133">Transmembrane helix</keyword>
<feature type="transmembrane region" description="Helical" evidence="1">
    <location>
        <begin position="155"/>
        <end position="177"/>
    </location>
</feature>
<dbReference type="Pfam" id="PF04087">
    <property type="entry name" value="DUF389"/>
    <property type="match status" value="1"/>
</dbReference>
<dbReference type="InterPro" id="IPR005240">
    <property type="entry name" value="DUF389"/>
</dbReference>
<evidence type="ECO:0000313" key="2">
    <source>
        <dbReference type="EMBL" id="MDR6966172.1"/>
    </source>
</evidence>
<feature type="transmembrane region" description="Helical" evidence="1">
    <location>
        <begin position="95"/>
        <end position="117"/>
    </location>
</feature>
<feature type="transmembrane region" description="Helical" evidence="1">
    <location>
        <begin position="225"/>
        <end position="248"/>
    </location>
</feature>
<dbReference type="PANTHER" id="PTHR20992:SF9">
    <property type="entry name" value="AT15442P-RELATED"/>
    <property type="match status" value="1"/>
</dbReference>
<keyword evidence="1" id="KW-0472">Membrane</keyword>
<evidence type="ECO:0000256" key="1">
    <source>
        <dbReference type="SAM" id="Phobius"/>
    </source>
</evidence>
<reference evidence="2 3" key="1">
    <citation type="submission" date="2023-07" db="EMBL/GenBank/DDBJ databases">
        <title>Sorghum-associated microbial communities from plants grown in Nebraska, USA.</title>
        <authorList>
            <person name="Schachtman D."/>
        </authorList>
    </citation>
    <scope>NUCLEOTIDE SEQUENCE [LARGE SCALE GENOMIC DNA]</scope>
    <source>
        <strain evidence="2 3">3773</strain>
    </source>
</reference>
<organism evidence="2 3">
    <name type="scientific">Flavobacterium arsenatis</name>
    <dbReference type="NCBI Taxonomy" id="1484332"/>
    <lineage>
        <taxon>Bacteria</taxon>
        <taxon>Pseudomonadati</taxon>
        <taxon>Bacteroidota</taxon>
        <taxon>Flavobacteriia</taxon>
        <taxon>Flavobacteriales</taxon>
        <taxon>Flavobacteriaceae</taxon>
        <taxon>Flavobacterium</taxon>
    </lineage>
</organism>
<sequence>MSLLRKFLTYTNLQSEMDDYEVIHANIQKDIIFKGTNLWILVFAIFIASIGLNMNSTAVIIGAMLISPLMGPINGMGYSIATYNFTLFRKALKNFAFAVIASLFASTLYFLLSPLSTAHSELLARTSPSIYDVLIALFGGLAGIVAISSRQKGNVIPGVAIATALMPPLCTAGFGLANGDMAFFLGAFYLFTINTVFIGISSVLISRFLKFPITNLVKEGQKTKVVRWTSFIIAITLIPSIYFGYVLVQAERFTSSADKFIAEVSVFEGSYLLKHEIEPREKKINLIYGGSDLTAENRKEITKRATVYSLSDATLIFKQGFSFNEGKESVNQIDKLKTEVNRLNLALKENKRTTDSIVAKPKIGKQLLAEIKTIFPEIKSCSYAETIAFQDSTKTDKVKIVVMETTKKGLNNDSRKRINDWLKKRLESNNVKTYFD</sequence>
<gene>
    <name evidence="2" type="ORF">J2X31_000165</name>
</gene>